<dbReference type="Pfam" id="PF00072">
    <property type="entry name" value="Response_reg"/>
    <property type="match status" value="1"/>
</dbReference>
<evidence type="ECO:0000256" key="2">
    <source>
        <dbReference type="PROSITE-ProRule" id="PRU00169"/>
    </source>
</evidence>
<dbReference type="GO" id="GO:0000160">
    <property type="term" value="P:phosphorelay signal transduction system"/>
    <property type="evidence" value="ECO:0007669"/>
    <property type="project" value="InterPro"/>
</dbReference>
<dbReference type="InterPro" id="IPR001789">
    <property type="entry name" value="Sig_transdc_resp-reg_receiver"/>
</dbReference>
<sequence>MTALIENETKPRCVVADDVRAIREKFATWLSELGLAVIHASCGATALNAIRSERPRLVVTDIDMPHTSGLHLLQSVRRDSDSVVSAVPVIIASSLEDSEAARLIERLDGSVYLKKPVDKNRFVNSVAAVMEGSLVTSDQSTNEHQFSSRFRRIIRQLHESQDL</sequence>
<dbReference type="SMART" id="SM00448">
    <property type="entry name" value="REC"/>
    <property type="match status" value="1"/>
</dbReference>
<protein>
    <submittedName>
        <fullName evidence="4">Regulator of RpoS</fullName>
    </submittedName>
</protein>
<keyword evidence="1 2" id="KW-0597">Phosphoprotein</keyword>
<dbReference type="Gene3D" id="3.40.50.2300">
    <property type="match status" value="1"/>
</dbReference>
<dbReference type="PANTHER" id="PTHR44591">
    <property type="entry name" value="STRESS RESPONSE REGULATOR PROTEIN 1"/>
    <property type="match status" value="1"/>
</dbReference>
<name>A0A517NXS4_9BACT</name>
<dbReference type="InterPro" id="IPR050595">
    <property type="entry name" value="Bact_response_regulator"/>
</dbReference>
<gene>
    <name evidence="4" type="primary">rssB</name>
    <name evidence="4" type="ORF">K239x_39330</name>
</gene>
<feature type="domain" description="Response regulatory" evidence="3">
    <location>
        <begin position="12"/>
        <end position="130"/>
    </location>
</feature>
<dbReference type="OrthoDB" id="278031at2"/>
<evidence type="ECO:0000256" key="1">
    <source>
        <dbReference type="ARBA" id="ARBA00022553"/>
    </source>
</evidence>
<accession>A0A517NXS4</accession>
<feature type="modified residue" description="4-aspartylphosphate" evidence="2">
    <location>
        <position position="61"/>
    </location>
</feature>
<reference evidence="4 5" key="1">
    <citation type="submission" date="2019-02" db="EMBL/GenBank/DDBJ databases">
        <title>Deep-cultivation of Planctomycetes and their phenomic and genomic characterization uncovers novel biology.</title>
        <authorList>
            <person name="Wiegand S."/>
            <person name="Jogler M."/>
            <person name="Boedeker C."/>
            <person name="Pinto D."/>
            <person name="Vollmers J."/>
            <person name="Rivas-Marin E."/>
            <person name="Kohn T."/>
            <person name="Peeters S.H."/>
            <person name="Heuer A."/>
            <person name="Rast P."/>
            <person name="Oberbeckmann S."/>
            <person name="Bunk B."/>
            <person name="Jeske O."/>
            <person name="Meyerdierks A."/>
            <person name="Storesund J.E."/>
            <person name="Kallscheuer N."/>
            <person name="Luecker S."/>
            <person name="Lage O.M."/>
            <person name="Pohl T."/>
            <person name="Merkel B.J."/>
            <person name="Hornburger P."/>
            <person name="Mueller R.-W."/>
            <person name="Bruemmer F."/>
            <person name="Labrenz M."/>
            <person name="Spormann A.M."/>
            <person name="Op den Camp H."/>
            <person name="Overmann J."/>
            <person name="Amann R."/>
            <person name="Jetten M.S.M."/>
            <person name="Mascher T."/>
            <person name="Medema M.H."/>
            <person name="Devos D.P."/>
            <person name="Kaster A.-K."/>
            <person name="Ovreas L."/>
            <person name="Rohde M."/>
            <person name="Galperin M.Y."/>
            <person name="Jogler C."/>
        </authorList>
    </citation>
    <scope>NUCLEOTIDE SEQUENCE [LARGE SCALE GENOMIC DNA]</scope>
    <source>
        <strain evidence="4 5">K23_9</strain>
    </source>
</reference>
<proteinExistence type="predicted"/>
<dbReference type="InterPro" id="IPR011006">
    <property type="entry name" value="CheY-like_superfamily"/>
</dbReference>
<evidence type="ECO:0000313" key="4">
    <source>
        <dbReference type="EMBL" id="QDT11931.1"/>
    </source>
</evidence>
<dbReference type="RefSeq" id="WP_145419684.1">
    <property type="nucleotide sequence ID" value="NZ_CP036526.1"/>
</dbReference>
<dbReference type="AlphaFoldDB" id="A0A517NXS4"/>
<dbReference type="EMBL" id="CP036526">
    <property type="protein sequence ID" value="QDT11931.1"/>
    <property type="molecule type" value="Genomic_DNA"/>
</dbReference>
<dbReference type="Proteomes" id="UP000319817">
    <property type="component" value="Chromosome"/>
</dbReference>
<organism evidence="4 5">
    <name type="scientific">Stieleria marina</name>
    <dbReference type="NCBI Taxonomy" id="1930275"/>
    <lineage>
        <taxon>Bacteria</taxon>
        <taxon>Pseudomonadati</taxon>
        <taxon>Planctomycetota</taxon>
        <taxon>Planctomycetia</taxon>
        <taxon>Pirellulales</taxon>
        <taxon>Pirellulaceae</taxon>
        <taxon>Stieleria</taxon>
    </lineage>
</organism>
<dbReference type="SUPFAM" id="SSF52172">
    <property type="entry name" value="CheY-like"/>
    <property type="match status" value="1"/>
</dbReference>
<evidence type="ECO:0000313" key="5">
    <source>
        <dbReference type="Proteomes" id="UP000319817"/>
    </source>
</evidence>
<evidence type="ECO:0000259" key="3">
    <source>
        <dbReference type="PROSITE" id="PS50110"/>
    </source>
</evidence>
<dbReference type="PANTHER" id="PTHR44591:SF23">
    <property type="entry name" value="CHEY SUBFAMILY"/>
    <property type="match status" value="1"/>
</dbReference>
<keyword evidence="5" id="KW-1185">Reference proteome</keyword>
<dbReference type="CDD" id="cd00156">
    <property type="entry name" value="REC"/>
    <property type="match status" value="1"/>
</dbReference>
<dbReference type="PROSITE" id="PS50110">
    <property type="entry name" value="RESPONSE_REGULATORY"/>
    <property type="match status" value="1"/>
</dbReference>